<keyword evidence="6" id="KW-0736">Signalosome</keyword>
<evidence type="ECO:0000259" key="8">
    <source>
        <dbReference type="Pfam" id="PF01399"/>
    </source>
</evidence>
<dbReference type="Proteomes" id="UP000278143">
    <property type="component" value="Unassembled WGS sequence"/>
</dbReference>
<evidence type="ECO:0000256" key="5">
    <source>
        <dbReference type="ARBA" id="ARBA00022490"/>
    </source>
</evidence>
<comment type="subcellular location">
    <subcellularLocation>
        <location evidence="2">Cytoplasm</location>
    </subcellularLocation>
    <subcellularLocation>
        <location evidence="1">Nucleus</location>
    </subcellularLocation>
</comment>
<evidence type="ECO:0000256" key="7">
    <source>
        <dbReference type="ARBA" id="ARBA00023242"/>
    </source>
</evidence>
<comment type="similarity">
    <text evidence="3">Belongs to the CSN3 family.</text>
</comment>
<gene>
    <name evidence="10" type="ORF">SYNPS1DRAFT_28632</name>
</gene>
<name>A0A4P9Z146_9FUNG</name>
<dbReference type="Pfam" id="PF01399">
    <property type="entry name" value="PCI"/>
    <property type="match status" value="1"/>
</dbReference>
<protein>
    <recommendedName>
        <fullName evidence="4">COP9 signalosome complex subunit 3</fullName>
    </recommendedName>
</protein>
<evidence type="ECO:0000256" key="1">
    <source>
        <dbReference type="ARBA" id="ARBA00004123"/>
    </source>
</evidence>
<organism evidence="10 11">
    <name type="scientific">Syncephalis pseudoplumigaleata</name>
    <dbReference type="NCBI Taxonomy" id="1712513"/>
    <lineage>
        <taxon>Eukaryota</taxon>
        <taxon>Fungi</taxon>
        <taxon>Fungi incertae sedis</taxon>
        <taxon>Zoopagomycota</taxon>
        <taxon>Zoopagomycotina</taxon>
        <taxon>Zoopagomycetes</taxon>
        <taxon>Zoopagales</taxon>
        <taxon>Piptocephalidaceae</taxon>
        <taxon>Syncephalis</taxon>
    </lineage>
</organism>
<proteinExistence type="inferred from homology"/>
<dbReference type="GO" id="GO:0005737">
    <property type="term" value="C:cytoplasm"/>
    <property type="evidence" value="ECO:0007669"/>
    <property type="project" value="UniProtKB-SubCell"/>
</dbReference>
<dbReference type="GO" id="GO:0006511">
    <property type="term" value="P:ubiquitin-dependent protein catabolic process"/>
    <property type="evidence" value="ECO:0007669"/>
    <property type="project" value="TreeGrafter"/>
</dbReference>
<keyword evidence="7" id="KW-0539">Nucleus</keyword>
<accession>A0A4P9Z146</accession>
<dbReference type="InterPro" id="IPR000717">
    <property type="entry name" value="PCI_dom"/>
</dbReference>
<evidence type="ECO:0000259" key="9">
    <source>
        <dbReference type="Pfam" id="PF22788"/>
    </source>
</evidence>
<reference evidence="11" key="1">
    <citation type="journal article" date="2018" name="Nat. Microbiol.">
        <title>Leveraging single-cell genomics to expand the fungal tree of life.</title>
        <authorList>
            <person name="Ahrendt S.R."/>
            <person name="Quandt C.A."/>
            <person name="Ciobanu D."/>
            <person name="Clum A."/>
            <person name="Salamov A."/>
            <person name="Andreopoulos B."/>
            <person name="Cheng J.F."/>
            <person name="Woyke T."/>
            <person name="Pelin A."/>
            <person name="Henrissat B."/>
            <person name="Reynolds N.K."/>
            <person name="Benny G.L."/>
            <person name="Smith M.E."/>
            <person name="James T.Y."/>
            <person name="Grigoriev I.V."/>
        </authorList>
    </citation>
    <scope>NUCLEOTIDE SEQUENCE [LARGE SCALE GENOMIC DNA]</scope>
    <source>
        <strain evidence="11">Benny S71-1</strain>
    </source>
</reference>
<feature type="domain" description="COP9 signalosome complex subunit 3 N-terminal helical repeats" evidence="9">
    <location>
        <begin position="44"/>
        <end position="211"/>
    </location>
</feature>
<dbReference type="OrthoDB" id="29061at2759"/>
<evidence type="ECO:0000256" key="4">
    <source>
        <dbReference type="ARBA" id="ARBA00014878"/>
    </source>
</evidence>
<keyword evidence="5" id="KW-0963">Cytoplasm</keyword>
<dbReference type="InterPro" id="IPR055089">
    <property type="entry name" value="COP9_N"/>
</dbReference>
<evidence type="ECO:0000313" key="11">
    <source>
        <dbReference type="Proteomes" id="UP000278143"/>
    </source>
</evidence>
<sequence length="413" mass="45353">MFTPNTEALVKKVQTTPSPAALIPLLAKAPASVLAGKCPAGDPLDVLSPEQHSLGYSYFLMQRCQSETKADELAVYLLRFVETFSRDQMLLDPMKFNQLGAVVAKLITNGLNPTFGIRVLMLAIQRFRPTPGHLTGLHASMLQLALVQQRPHTALALLEQPITHIDAKLLGSKLDPFLLYHYYGGVVYALLKRYREAMLFFQQMIELPQYASGVVLRTCRGCATVYNDLMPFFDSSSIGELCNYIQTNKQALTEDGNYTLALLLPNALRNLVIKRLPKIYSNMSLARIAEMAELRSAAEVEQHILAMVNANELRASITRRGSATGAVEGTVQFEGATPPTGRLPPDVSQEGIAQLMQQVAALSELVRNAELQLATSTEFMGRSMGAHMEDMSMDEVDYMVGNISSAVGAKGFH</sequence>
<dbReference type="Pfam" id="PF22788">
    <property type="entry name" value="COP9_hel_rpt"/>
    <property type="match status" value="1"/>
</dbReference>
<keyword evidence="11" id="KW-1185">Reference proteome</keyword>
<evidence type="ECO:0000313" key="10">
    <source>
        <dbReference type="EMBL" id="RKP25642.1"/>
    </source>
</evidence>
<dbReference type="InterPro" id="IPR036390">
    <property type="entry name" value="WH_DNA-bd_sf"/>
</dbReference>
<dbReference type="PANTHER" id="PTHR10758:SF1">
    <property type="entry name" value="COP9 SIGNALOSOME COMPLEX SUBUNIT 3"/>
    <property type="match status" value="1"/>
</dbReference>
<evidence type="ECO:0000256" key="6">
    <source>
        <dbReference type="ARBA" id="ARBA00022790"/>
    </source>
</evidence>
<dbReference type="GO" id="GO:0008180">
    <property type="term" value="C:COP9 signalosome"/>
    <property type="evidence" value="ECO:0007669"/>
    <property type="project" value="UniProtKB-KW"/>
</dbReference>
<evidence type="ECO:0000256" key="2">
    <source>
        <dbReference type="ARBA" id="ARBA00004496"/>
    </source>
</evidence>
<dbReference type="EMBL" id="KZ989670">
    <property type="protein sequence ID" value="RKP25642.1"/>
    <property type="molecule type" value="Genomic_DNA"/>
</dbReference>
<dbReference type="SUPFAM" id="SSF46785">
    <property type="entry name" value="Winged helix' DNA-binding domain"/>
    <property type="match status" value="1"/>
</dbReference>
<dbReference type="AlphaFoldDB" id="A0A4P9Z146"/>
<evidence type="ECO:0000256" key="3">
    <source>
        <dbReference type="ARBA" id="ARBA00007084"/>
    </source>
</evidence>
<dbReference type="InterPro" id="IPR050756">
    <property type="entry name" value="CSN3"/>
</dbReference>
<dbReference type="PANTHER" id="PTHR10758">
    <property type="entry name" value="26S PROTEASOME NON-ATPASE REGULATORY SUBUNIT 3/COP9 SIGNALOSOME COMPLEX SUBUNIT 3"/>
    <property type="match status" value="1"/>
</dbReference>
<feature type="domain" description="PCI" evidence="8">
    <location>
        <begin position="247"/>
        <end position="319"/>
    </location>
</feature>